<protein>
    <submittedName>
        <fullName evidence="11">Phosphomannomutase</fullName>
        <ecNumber evidence="11">5.4.2.8</ecNumber>
    </submittedName>
</protein>
<feature type="domain" description="Alpha-D-phosphohexomutase alpha/beta/alpha" evidence="8">
    <location>
        <begin position="6"/>
        <end position="135"/>
    </location>
</feature>
<dbReference type="CDD" id="cd03088">
    <property type="entry name" value="ManB"/>
    <property type="match status" value="1"/>
</dbReference>
<evidence type="ECO:0000259" key="9">
    <source>
        <dbReference type="Pfam" id="PF02879"/>
    </source>
</evidence>
<keyword evidence="4" id="KW-0479">Metal-binding</keyword>
<dbReference type="Proteomes" id="UP001184614">
    <property type="component" value="Unassembled WGS sequence"/>
</dbReference>
<feature type="domain" description="Alpha-D-phosphohexomutase alpha/beta/alpha" evidence="10">
    <location>
        <begin position="270"/>
        <end position="373"/>
    </location>
</feature>
<dbReference type="InterPro" id="IPR005846">
    <property type="entry name" value="A-D-PHexomutase_a/b/a-III"/>
</dbReference>
<dbReference type="SUPFAM" id="SSF55957">
    <property type="entry name" value="Phosphoglucomutase, C-terminal domain"/>
    <property type="match status" value="1"/>
</dbReference>
<dbReference type="InterPro" id="IPR005845">
    <property type="entry name" value="A-D-PHexomutase_a/b/a-II"/>
</dbReference>
<dbReference type="InterPro" id="IPR036900">
    <property type="entry name" value="A-D-PHexomutase_C_sf"/>
</dbReference>
<dbReference type="Gene3D" id="3.40.120.10">
    <property type="entry name" value="Alpha-D-Glucose-1,6-Bisphosphate, subunit A, domain 3"/>
    <property type="match status" value="3"/>
</dbReference>
<reference evidence="11 12" key="1">
    <citation type="submission" date="2023-07" db="EMBL/GenBank/DDBJ databases">
        <title>Sorghum-associated microbial communities from plants grown in Nebraska, USA.</title>
        <authorList>
            <person name="Schachtman D."/>
        </authorList>
    </citation>
    <scope>NUCLEOTIDE SEQUENCE [LARGE SCALE GENOMIC DNA]</scope>
    <source>
        <strain evidence="11 12">DS1730</strain>
    </source>
</reference>
<dbReference type="RefSeq" id="WP_310015880.1">
    <property type="nucleotide sequence ID" value="NZ_JAVDQT010000011.1"/>
</dbReference>
<dbReference type="PANTHER" id="PTHR42946:SF1">
    <property type="entry name" value="PHOSPHOGLUCOMUTASE (ALPHA-D-GLUCOSE-1,6-BISPHOSPHATE-DEPENDENT)"/>
    <property type="match status" value="1"/>
</dbReference>
<dbReference type="EMBL" id="JAVDQT010000011">
    <property type="protein sequence ID" value="MDR6434416.1"/>
    <property type="molecule type" value="Genomic_DNA"/>
</dbReference>
<evidence type="ECO:0000259" key="10">
    <source>
        <dbReference type="Pfam" id="PF02880"/>
    </source>
</evidence>
<keyword evidence="5" id="KW-0460">Magnesium</keyword>
<feature type="domain" description="Alpha-D-phosphohexomutase alpha/beta/alpha" evidence="9">
    <location>
        <begin position="158"/>
        <end position="255"/>
    </location>
</feature>
<gene>
    <name evidence="11" type="ORF">J2782_004167</name>
</gene>
<dbReference type="Gene3D" id="3.30.310.50">
    <property type="entry name" value="Alpha-D-phosphohexomutase, C-terminal domain"/>
    <property type="match status" value="1"/>
</dbReference>
<evidence type="ECO:0000256" key="1">
    <source>
        <dbReference type="ARBA" id="ARBA00001946"/>
    </source>
</evidence>
<name>A0ABU1MF82_9HYPH</name>
<evidence type="ECO:0000256" key="3">
    <source>
        <dbReference type="ARBA" id="ARBA00022553"/>
    </source>
</evidence>
<dbReference type="GO" id="GO:0004615">
    <property type="term" value="F:phosphomannomutase activity"/>
    <property type="evidence" value="ECO:0007669"/>
    <property type="project" value="UniProtKB-EC"/>
</dbReference>
<evidence type="ECO:0000256" key="5">
    <source>
        <dbReference type="ARBA" id="ARBA00022842"/>
    </source>
</evidence>
<evidence type="ECO:0000259" key="8">
    <source>
        <dbReference type="Pfam" id="PF02878"/>
    </source>
</evidence>
<comment type="cofactor">
    <cofactor evidence="1">
        <name>Mg(2+)</name>
        <dbReference type="ChEBI" id="CHEBI:18420"/>
    </cofactor>
</comment>
<comment type="similarity">
    <text evidence="2">Belongs to the phosphohexose mutase family.</text>
</comment>
<keyword evidence="6 11" id="KW-0413">Isomerase</keyword>
<evidence type="ECO:0000256" key="6">
    <source>
        <dbReference type="ARBA" id="ARBA00023235"/>
    </source>
</evidence>
<evidence type="ECO:0000256" key="2">
    <source>
        <dbReference type="ARBA" id="ARBA00010231"/>
    </source>
</evidence>
<keyword evidence="3" id="KW-0597">Phosphoprotein</keyword>
<dbReference type="EC" id="5.4.2.8" evidence="11"/>
<comment type="caution">
    <text evidence="11">The sequence shown here is derived from an EMBL/GenBank/DDBJ whole genome shotgun (WGS) entry which is preliminary data.</text>
</comment>
<proteinExistence type="inferred from homology"/>
<accession>A0ABU1MF82</accession>
<evidence type="ECO:0000313" key="12">
    <source>
        <dbReference type="Proteomes" id="UP001184614"/>
    </source>
</evidence>
<dbReference type="Pfam" id="PF02880">
    <property type="entry name" value="PGM_PMM_III"/>
    <property type="match status" value="1"/>
</dbReference>
<evidence type="ECO:0000256" key="4">
    <source>
        <dbReference type="ARBA" id="ARBA00022723"/>
    </source>
</evidence>
<dbReference type="PANTHER" id="PTHR42946">
    <property type="entry name" value="PHOSPHOHEXOSE MUTASE"/>
    <property type="match status" value="1"/>
</dbReference>
<keyword evidence="12" id="KW-1185">Reference proteome</keyword>
<evidence type="ECO:0000313" key="11">
    <source>
        <dbReference type="EMBL" id="MDR6434416.1"/>
    </source>
</evidence>
<dbReference type="Pfam" id="PF00408">
    <property type="entry name" value="PGM_PMM_IV"/>
    <property type="match status" value="1"/>
</dbReference>
<dbReference type="InterPro" id="IPR005844">
    <property type="entry name" value="A-D-PHexomutase_a/b/a-I"/>
</dbReference>
<organism evidence="11 12">
    <name type="scientific">Brucella pseudogrignonensis</name>
    <dbReference type="NCBI Taxonomy" id="419475"/>
    <lineage>
        <taxon>Bacteria</taxon>
        <taxon>Pseudomonadati</taxon>
        <taxon>Pseudomonadota</taxon>
        <taxon>Alphaproteobacteria</taxon>
        <taxon>Hyphomicrobiales</taxon>
        <taxon>Brucellaceae</taxon>
        <taxon>Brucella/Ochrobactrum group</taxon>
        <taxon>Brucella</taxon>
    </lineage>
</organism>
<dbReference type="Pfam" id="PF02878">
    <property type="entry name" value="PGM_PMM_I"/>
    <property type="match status" value="1"/>
</dbReference>
<dbReference type="Pfam" id="PF02879">
    <property type="entry name" value="PGM_PMM_II"/>
    <property type="match status" value="1"/>
</dbReference>
<dbReference type="InterPro" id="IPR016055">
    <property type="entry name" value="A-D-PHexomutase_a/b/a-I/II/III"/>
</dbReference>
<evidence type="ECO:0000259" key="7">
    <source>
        <dbReference type="Pfam" id="PF00408"/>
    </source>
</evidence>
<dbReference type="SUPFAM" id="SSF53738">
    <property type="entry name" value="Phosphoglucomutase, first 3 domains"/>
    <property type="match status" value="3"/>
</dbReference>
<dbReference type="InterPro" id="IPR050060">
    <property type="entry name" value="Phosphoglucosamine_mutase"/>
</dbReference>
<sequence>MTGSSLKFGTSGLRGLATELNGLPAYAYSLAFVEMLKARGSLNAGDRVFVGQDLRPSSPDIAALTMGAIEDAGFTPVDCGVLPTPALSYFAMAQNAPCIMITGSHIPDDRNGLKFYRADGEIDKVDETAISAAYTALPDDIVARKAENVPISDQAINAYAERYITLLGTASLAGLKVGVYQHSSVARDLLTKVLDALGAKTTALGRSDVFVPVDTEALRPEDVSLLAKWAGENHFDAIISTDGDADRPLIADEHGHFVRGDLVGAITAAWAGADVIVTPVTSNTALEECGKFTRGLRTRVGSPYVITGMQQALSESANSVVGFEANGGVLLGSSIEKNGHELSALPTRDALLPILACLSTIKETQKPLSEIAQSYGFRIALSDRLQNVAQEKTAAFLSVITQEEARLNLFPLTDAIIRLETIDGVKLFFASGNAIHYRASGNAPELRCYVEAATEEQAAELLTMGLEIARNVTKDENSK</sequence>
<feature type="domain" description="Alpha-D-phosphohexomutase C-terminal" evidence="7">
    <location>
        <begin position="414"/>
        <end position="462"/>
    </location>
</feature>
<dbReference type="InterPro" id="IPR005843">
    <property type="entry name" value="A-D-PHexomutase_C"/>
</dbReference>